<dbReference type="AlphaFoldDB" id="A0A1E1KYL1"/>
<dbReference type="Proteomes" id="UP000178912">
    <property type="component" value="Unassembled WGS sequence"/>
</dbReference>
<evidence type="ECO:0000313" key="2">
    <source>
        <dbReference type="Proteomes" id="UP000178912"/>
    </source>
</evidence>
<proteinExistence type="predicted"/>
<reference evidence="2" key="1">
    <citation type="submission" date="2016-03" db="EMBL/GenBank/DDBJ databases">
        <authorList>
            <person name="Guldener U."/>
        </authorList>
    </citation>
    <scope>NUCLEOTIDE SEQUENCE [LARGE SCALE GENOMIC DNA]</scope>
    <source>
        <strain evidence="2">04CH-RAC-A.6.1</strain>
    </source>
</reference>
<organism evidence="1 2">
    <name type="scientific">Rhynchosporium agropyri</name>
    <dbReference type="NCBI Taxonomy" id="914238"/>
    <lineage>
        <taxon>Eukaryota</taxon>
        <taxon>Fungi</taxon>
        <taxon>Dikarya</taxon>
        <taxon>Ascomycota</taxon>
        <taxon>Pezizomycotina</taxon>
        <taxon>Leotiomycetes</taxon>
        <taxon>Helotiales</taxon>
        <taxon>Ploettnerulaceae</taxon>
        <taxon>Rhynchosporium</taxon>
    </lineage>
</organism>
<sequence>MLRNGSTIRNWYEPGLNEPQAIDEEFAGGIGQIWVLTGVNQCF</sequence>
<name>A0A1E1KYL1_9HELO</name>
<dbReference type="EMBL" id="FJUX01000061">
    <property type="protein sequence ID" value="CZT03337.1"/>
    <property type="molecule type" value="Genomic_DNA"/>
</dbReference>
<protein>
    <submittedName>
        <fullName evidence="1">Uncharacterized protein</fullName>
    </submittedName>
</protein>
<evidence type="ECO:0000313" key="1">
    <source>
        <dbReference type="EMBL" id="CZT03337.1"/>
    </source>
</evidence>
<keyword evidence="2" id="KW-1185">Reference proteome</keyword>
<gene>
    <name evidence="1" type="ORF">RAG0_10130</name>
</gene>
<accession>A0A1E1KYL1</accession>